<dbReference type="Proteomes" id="UP001055879">
    <property type="component" value="Linkage Group LG04"/>
</dbReference>
<name>A0ACB9CM41_ARCLA</name>
<dbReference type="EMBL" id="CM042050">
    <property type="protein sequence ID" value="KAI3735354.1"/>
    <property type="molecule type" value="Genomic_DNA"/>
</dbReference>
<reference evidence="1 2" key="2">
    <citation type="journal article" date="2022" name="Mol. Ecol. Resour.">
        <title>The genomes of chicory, endive, great burdock and yacon provide insights into Asteraceae paleo-polyploidization history and plant inulin production.</title>
        <authorList>
            <person name="Fan W."/>
            <person name="Wang S."/>
            <person name="Wang H."/>
            <person name="Wang A."/>
            <person name="Jiang F."/>
            <person name="Liu H."/>
            <person name="Zhao H."/>
            <person name="Xu D."/>
            <person name="Zhang Y."/>
        </authorList>
    </citation>
    <scope>NUCLEOTIDE SEQUENCE [LARGE SCALE GENOMIC DNA]</scope>
    <source>
        <strain evidence="2">cv. Niubang</strain>
    </source>
</reference>
<evidence type="ECO:0000313" key="2">
    <source>
        <dbReference type="Proteomes" id="UP001055879"/>
    </source>
</evidence>
<gene>
    <name evidence="1" type="ORF">L6452_14849</name>
</gene>
<keyword evidence="2" id="KW-1185">Reference proteome</keyword>
<sequence>MSGDSDDISSAESPPPPTLDPVSQGMLRSLVNHNHMLLEENRRLQARLEIYQAKMERKKKKLEDARMMEKSRKKKEYYDLTQKLWDEKLVVQKLEKTVKYLKGRCPCNR</sequence>
<accession>A0ACB9CM41</accession>
<protein>
    <submittedName>
        <fullName evidence="1">Uncharacterized protein</fullName>
    </submittedName>
</protein>
<reference evidence="2" key="1">
    <citation type="journal article" date="2022" name="Mol. Ecol. Resour.">
        <title>The genomes of chicory, endive, great burdock and yacon provide insights into Asteraceae palaeo-polyploidization history and plant inulin production.</title>
        <authorList>
            <person name="Fan W."/>
            <person name="Wang S."/>
            <person name="Wang H."/>
            <person name="Wang A."/>
            <person name="Jiang F."/>
            <person name="Liu H."/>
            <person name="Zhao H."/>
            <person name="Xu D."/>
            <person name="Zhang Y."/>
        </authorList>
    </citation>
    <scope>NUCLEOTIDE SEQUENCE [LARGE SCALE GENOMIC DNA]</scope>
    <source>
        <strain evidence="2">cv. Niubang</strain>
    </source>
</reference>
<proteinExistence type="predicted"/>
<evidence type="ECO:0000313" key="1">
    <source>
        <dbReference type="EMBL" id="KAI3735354.1"/>
    </source>
</evidence>
<organism evidence="1 2">
    <name type="scientific">Arctium lappa</name>
    <name type="common">Greater burdock</name>
    <name type="synonym">Lappa major</name>
    <dbReference type="NCBI Taxonomy" id="4217"/>
    <lineage>
        <taxon>Eukaryota</taxon>
        <taxon>Viridiplantae</taxon>
        <taxon>Streptophyta</taxon>
        <taxon>Embryophyta</taxon>
        <taxon>Tracheophyta</taxon>
        <taxon>Spermatophyta</taxon>
        <taxon>Magnoliopsida</taxon>
        <taxon>eudicotyledons</taxon>
        <taxon>Gunneridae</taxon>
        <taxon>Pentapetalae</taxon>
        <taxon>asterids</taxon>
        <taxon>campanulids</taxon>
        <taxon>Asterales</taxon>
        <taxon>Asteraceae</taxon>
        <taxon>Carduoideae</taxon>
        <taxon>Cardueae</taxon>
        <taxon>Arctiinae</taxon>
        <taxon>Arctium</taxon>
    </lineage>
</organism>
<comment type="caution">
    <text evidence="1">The sequence shown here is derived from an EMBL/GenBank/DDBJ whole genome shotgun (WGS) entry which is preliminary data.</text>
</comment>